<evidence type="ECO:0000256" key="1">
    <source>
        <dbReference type="ARBA" id="ARBA00022737"/>
    </source>
</evidence>
<proteinExistence type="predicted"/>
<dbReference type="RefSeq" id="WP_007151727.1">
    <property type="nucleotide sequence ID" value="NZ_ABCP01000001.1"/>
</dbReference>
<evidence type="ECO:0000313" key="3">
    <source>
        <dbReference type="EMBL" id="EDM49525.1"/>
    </source>
</evidence>
<dbReference type="Proteomes" id="UP000005856">
    <property type="component" value="Unassembled WGS sequence"/>
</dbReference>
<dbReference type="PROSITE" id="PS51257">
    <property type="entry name" value="PROKAR_LIPOPROTEIN"/>
    <property type="match status" value="1"/>
</dbReference>
<keyword evidence="4" id="KW-1185">Reference proteome</keyword>
<dbReference type="eggNOG" id="COG3391">
    <property type="taxonomic scope" value="Bacteria"/>
</dbReference>
<dbReference type="PROSITE" id="PS51125">
    <property type="entry name" value="NHL"/>
    <property type="match status" value="2"/>
</dbReference>
<dbReference type="STRING" id="443152.MDG893_10006"/>
<dbReference type="GO" id="GO:0008270">
    <property type="term" value="F:zinc ion binding"/>
    <property type="evidence" value="ECO:0007669"/>
    <property type="project" value="UniProtKB-KW"/>
</dbReference>
<dbReference type="AlphaFoldDB" id="A6EUM6"/>
<keyword evidence="1" id="KW-0677">Repeat</keyword>
<gene>
    <name evidence="3" type="ORF">MDG893_10006</name>
</gene>
<evidence type="ECO:0000313" key="4">
    <source>
        <dbReference type="Proteomes" id="UP000005856"/>
    </source>
</evidence>
<dbReference type="InterPro" id="IPR001258">
    <property type="entry name" value="NHL_repeat"/>
</dbReference>
<dbReference type="CDD" id="cd14956">
    <property type="entry name" value="NHL_like_3"/>
    <property type="match status" value="1"/>
</dbReference>
<feature type="repeat" description="NHL" evidence="2">
    <location>
        <begin position="44"/>
        <end position="82"/>
    </location>
</feature>
<protein>
    <recommendedName>
        <fullName evidence="5">6-bladed beta-propeller</fullName>
    </recommendedName>
</protein>
<organism evidence="3 4">
    <name type="scientific">Marinobacter algicola DG893</name>
    <dbReference type="NCBI Taxonomy" id="443152"/>
    <lineage>
        <taxon>Bacteria</taxon>
        <taxon>Pseudomonadati</taxon>
        <taxon>Pseudomonadota</taxon>
        <taxon>Gammaproteobacteria</taxon>
        <taxon>Pseudomonadales</taxon>
        <taxon>Marinobacteraceae</taxon>
        <taxon>Marinobacter</taxon>
    </lineage>
</organism>
<dbReference type="Pfam" id="PF01436">
    <property type="entry name" value="NHL"/>
    <property type="match status" value="2"/>
</dbReference>
<comment type="caution">
    <text evidence="3">The sequence shown here is derived from an EMBL/GenBank/DDBJ whole genome shotgun (WGS) entry which is preliminary data.</text>
</comment>
<dbReference type="PANTHER" id="PTHR24104:SF25">
    <property type="entry name" value="PROTEIN LIN-41"/>
    <property type="match status" value="1"/>
</dbReference>
<reference evidence="3 4" key="1">
    <citation type="submission" date="2007-06" db="EMBL/GenBank/DDBJ databases">
        <authorList>
            <person name="Green D."/>
            <person name="Ferriera S."/>
            <person name="Johnson J."/>
            <person name="Kravitz S."/>
            <person name="Beeson K."/>
            <person name="Sutton G."/>
            <person name="Rogers Y.-H."/>
            <person name="Friedman R."/>
            <person name="Frazier M."/>
            <person name="Venter J.C."/>
        </authorList>
    </citation>
    <scope>NUCLEOTIDE SEQUENCE [LARGE SCALE GENOMIC DNA]</scope>
    <source>
        <strain evidence="3 4">DG893</strain>
    </source>
</reference>
<dbReference type="OrthoDB" id="5798956at2"/>
<dbReference type="EMBL" id="ABCP01000001">
    <property type="protein sequence ID" value="EDM49525.1"/>
    <property type="molecule type" value="Genomic_DNA"/>
</dbReference>
<evidence type="ECO:0008006" key="5">
    <source>
        <dbReference type="Google" id="ProtNLM"/>
    </source>
</evidence>
<dbReference type="InterPro" id="IPR011042">
    <property type="entry name" value="6-blade_b-propeller_TolB-like"/>
</dbReference>
<sequence length="311" mass="33698">MKKMGKRFAYSTLGLAIALTLLGCAGGAINWNQEPPYSRSLAWGEKGSGPGQFNDPTGIAVTADEVYIADARNSRIQVFDKQGKFRRAFGGDILGRPMNMDIAGNRLYVPDYFKDVIHVFTLAGEYCEAIKTDDGLTSPGGLAVRDDGTLLIADTYGQRVVHLAPDGEVLRSWAGTGIGAGDFNYPTDIAIAPDGGFYVADGYNDRIQQFDPDGEFVRKWGGPFAMNIYGPFKGWFTTVTSVAVGLEGSVYAADFYNDRIQKFTAEGDYLTAFGSEPANAGHTAMAVAVDNEGTVWSVNFADNRVEKWQPD</sequence>
<dbReference type="PANTHER" id="PTHR24104">
    <property type="entry name" value="E3 UBIQUITIN-PROTEIN LIGASE NHLRC1-RELATED"/>
    <property type="match status" value="1"/>
</dbReference>
<accession>A6EUM6</accession>
<dbReference type="SUPFAM" id="SSF101898">
    <property type="entry name" value="NHL repeat"/>
    <property type="match status" value="1"/>
</dbReference>
<dbReference type="InterPro" id="IPR050952">
    <property type="entry name" value="TRIM-NHL_E3_ligases"/>
</dbReference>
<evidence type="ECO:0000256" key="2">
    <source>
        <dbReference type="PROSITE-ProRule" id="PRU00504"/>
    </source>
</evidence>
<name>A6EUM6_9GAMM</name>
<feature type="repeat" description="NHL" evidence="2">
    <location>
        <begin position="177"/>
        <end position="213"/>
    </location>
</feature>
<dbReference type="Gene3D" id="2.120.10.30">
    <property type="entry name" value="TolB, C-terminal domain"/>
    <property type="match status" value="2"/>
</dbReference>